<evidence type="ECO:0000313" key="2">
    <source>
        <dbReference type="Proteomes" id="UP001434883"/>
    </source>
</evidence>
<dbReference type="EMBL" id="JAHRIN010001646">
    <property type="protein sequence ID" value="MEQ2192019.1"/>
    <property type="molecule type" value="Genomic_DNA"/>
</dbReference>
<sequence length="91" mass="10466">LLNLALALYCRKPRSLFLSQHGTEGEEGRFVNLKLVNELFAHFELAMPETSKYKEKFYFFRPDGEKKAYVRLAPDYDALDVANKVSFNSSA</sequence>
<name>A0ABV0Q897_9TELE</name>
<gene>
    <name evidence="1" type="ORF">XENOCAPTIV_005913</name>
</gene>
<dbReference type="InterPro" id="IPR001014">
    <property type="entry name" value="Ribosomal_uL23_CS"/>
</dbReference>
<dbReference type="PROSITE" id="PS00050">
    <property type="entry name" value="RIBOSOMAL_L23"/>
    <property type="match status" value="1"/>
</dbReference>
<reference evidence="1 2" key="1">
    <citation type="submission" date="2021-06" db="EMBL/GenBank/DDBJ databases">
        <authorList>
            <person name="Palmer J.M."/>
        </authorList>
    </citation>
    <scope>NUCLEOTIDE SEQUENCE [LARGE SCALE GENOMIC DNA]</scope>
    <source>
        <strain evidence="1 2">XC_2019</strain>
        <tissue evidence="1">Muscle</tissue>
    </source>
</reference>
<accession>A0ABV0Q897</accession>
<dbReference type="InterPro" id="IPR012677">
    <property type="entry name" value="Nucleotide-bd_a/b_plait_sf"/>
</dbReference>
<dbReference type="Proteomes" id="UP001434883">
    <property type="component" value="Unassembled WGS sequence"/>
</dbReference>
<organism evidence="1 2">
    <name type="scientific">Xenoophorus captivus</name>
    <dbReference type="NCBI Taxonomy" id="1517983"/>
    <lineage>
        <taxon>Eukaryota</taxon>
        <taxon>Metazoa</taxon>
        <taxon>Chordata</taxon>
        <taxon>Craniata</taxon>
        <taxon>Vertebrata</taxon>
        <taxon>Euteleostomi</taxon>
        <taxon>Actinopterygii</taxon>
        <taxon>Neopterygii</taxon>
        <taxon>Teleostei</taxon>
        <taxon>Neoteleostei</taxon>
        <taxon>Acanthomorphata</taxon>
        <taxon>Ovalentaria</taxon>
        <taxon>Atherinomorphae</taxon>
        <taxon>Cyprinodontiformes</taxon>
        <taxon>Goodeidae</taxon>
        <taxon>Xenoophorus</taxon>
    </lineage>
</organism>
<comment type="caution">
    <text evidence="1">The sequence shown here is derived from an EMBL/GenBank/DDBJ whole genome shotgun (WGS) entry which is preliminary data.</text>
</comment>
<evidence type="ECO:0000313" key="1">
    <source>
        <dbReference type="EMBL" id="MEQ2192019.1"/>
    </source>
</evidence>
<dbReference type="Gene3D" id="3.30.70.330">
    <property type="match status" value="1"/>
</dbReference>
<feature type="non-terminal residue" evidence="1">
    <location>
        <position position="1"/>
    </location>
</feature>
<keyword evidence="2" id="KW-1185">Reference proteome</keyword>
<protein>
    <submittedName>
        <fullName evidence="1">Uncharacterized protein</fullName>
    </submittedName>
</protein>
<proteinExistence type="predicted"/>